<feature type="region of interest" description="Disordered" evidence="1">
    <location>
        <begin position="1"/>
        <end position="31"/>
    </location>
</feature>
<evidence type="ECO:0000313" key="3">
    <source>
        <dbReference type="EMBL" id="CAG9785695.1"/>
    </source>
</evidence>
<name>A0A9N9QXT4_9NEOP</name>
<organism evidence="3 4">
    <name type="scientific">Diatraea saccharalis</name>
    <name type="common">sugarcane borer</name>
    <dbReference type="NCBI Taxonomy" id="40085"/>
    <lineage>
        <taxon>Eukaryota</taxon>
        <taxon>Metazoa</taxon>
        <taxon>Ecdysozoa</taxon>
        <taxon>Arthropoda</taxon>
        <taxon>Hexapoda</taxon>
        <taxon>Insecta</taxon>
        <taxon>Pterygota</taxon>
        <taxon>Neoptera</taxon>
        <taxon>Endopterygota</taxon>
        <taxon>Lepidoptera</taxon>
        <taxon>Glossata</taxon>
        <taxon>Ditrysia</taxon>
        <taxon>Pyraloidea</taxon>
        <taxon>Crambidae</taxon>
        <taxon>Crambinae</taxon>
        <taxon>Diatraea</taxon>
    </lineage>
</organism>
<keyword evidence="2" id="KW-0812">Transmembrane</keyword>
<protein>
    <submittedName>
        <fullName evidence="3">Uncharacterized protein</fullName>
    </submittedName>
</protein>
<evidence type="ECO:0000256" key="1">
    <source>
        <dbReference type="SAM" id="MobiDB-lite"/>
    </source>
</evidence>
<keyword evidence="4" id="KW-1185">Reference proteome</keyword>
<feature type="transmembrane region" description="Helical" evidence="2">
    <location>
        <begin position="88"/>
        <end position="108"/>
    </location>
</feature>
<accession>A0A9N9QXT4</accession>
<dbReference type="OrthoDB" id="7470571at2759"/>
<gene>
    <name evidence="3" type="ORF">DIATSA_LOCUS3709</name>
</gene>
<reference evidence="3" key="1">
    <citation type="submission" date="2021-12" db="EMBL/GenBank/DDBJ databases">
        <authorList>
            <person name="King R."/>
        </authorList>
    </citation>
    <scope>NUCLEOTIDE SEQUENCE</scope>
</reference>
<keyword evidence="2" id="KW-1133">Transmembrane helix</keyword>
<dbReference type="Proteomes" id="UP001153714">
    <property type="component" value="Chromosome 14"/>
</dbReference>
<evidence type="ECO:0000313" key="4">
    <source>
        <dbReference type="Proteomes" id="UP001153714"/>
    </source>
</evidence>
<reference evidence="3" key="2">
    <citation type="submission" date="2022-10" db="EMBL/GenBank/DDBJ databases">
        <authorList>
            <consortium name="ENA_rothamsted_submissions"/>
            <consortium name="culmorum"/>
            <person name="King R."/>
        </authorList>
    </citation>
    <scope>NUCLEOTIDE SEQUENCE</scope>
</reference>
<evidence type="ECO:0000256" key="2">
    <source>
        <dbReference type="SAM" id="Phobius"/>
    </source>
</evidence>
<dbReference type="AlphaFoldDB" id="A0A9N9QXT4"/>
<keyword evidence="2" id="KW-0472">Membrane</keyword>
<sequence>MEPAATSTDDDDSQLSSLPPNNDDHEVTDEDIAGLLRQRPHTVPHAEILRAVYDRVNDVSSTLRTRALAILTDCVASERPPMKEALRVFRIFFSFLFYLNKLFYFIFINY</sequence>
<proteinExistence type="predicted"/>
<dbReference type="EMBL" id="OU893345">
    <property type="protein sequence ID" value="CAG9785695.1"/>
    <property type="molecule type" value="Genomic_DNA"/>
</dbReference>